<dbReference type="SFLD" id="SFLDG01067">
    <property type="entry name" value="SPASM/twitch_domain_containing"/>
    <property type="match status" value="1"/>
</dbReference>
<gene>
    <name evidence="6" type="ORF">NCTC11088_02146</name>
</gene>
<dbReference type="InterPro" id="IPR013785">
    <property type="entry name" value="Aldolase_TIM"/>
</dbReference>
<name>A0A379DEN1_9FIRM</name>
<dbReference type="AlphaFoldDB" id="A0A379DEN1"/>
<accession>A0A379DEN1</accession>
<dbReference type="InterPro" id="IPR058240">
    <property type="entry name" value="rSAM_sf"/>
</dbReference>
<evidence type="ECO:0000256" key="4">
    <source>
        <dbReference type="ARBA" id="ARBA00023014"/>
    </source>
</evidence>
<dbReference type="EMBL" id="UGTH01000001">
    <property type="protein sequence ID" value="SUB76329.1"/>
    <property type="molecule type" value="Genomic_DNA"/>
</dbReference>
<protein>
    <submittedName>
        <fullName evidence="6">Pyrroloquinoline quinone biosynthesis protein PqqE</fullName>
    </submittedName>
</protein>
<proteinExistence type="predicted"/>
<evidence type="ECO:0000256" key="2">
    <source>
        <dbReference type="ARBA" id="ARBA00022723"/>
    </source>
</evidence>
<evidence type="ECO:0000313" key="6">
    <source>
        <dbReference type="EMBL" id="SUB76329.1"/>
    </source>
</evidence>
<keyword evidence="1" id="KW-0949">S-adenosyl-L-methionine</keyword>
<dbReference type="InterPro" id="IPR007197">
    <property type="entry name" value="rSAM"/>
</dbReference>
<dbReference type="PANTHER" id="PTHR43524:SF1">
    <property type="entry name" value="RADICAL SAM SUPERFAMILY PROTEIN"/>
    <property type="match status" value="1"/>
</dbReference>
<evidence type="ECO:0000256" key="3">
    <source>
        <dbReference type="ARBA" id="ARBA00023004"/>
    </source>
</evidence>
<keyword evidence="2" id="KW-0479">Metal-binding</keyword>
<sequence length="469" mass="54025">MKIKTTVERQAFGLLIDKFLSQVDRDELDTSTILKIIDFTQRNIGDKFEGSEKAFDSAREMLKNPENKWTKLIISTLKNTHPNVRKQIIMNLGFQSMIIENKDLPNKKLEFGTQIPWTILFDPTSDCNKKCIGCWAAKYGHKLNLTYDIMNKIVTQGKELGIYFYMMTGGEPLIRKDDIIRLAEEHSECYFNIFSNGSLIDEKLCSELQRVGNITFSLSVEGFESDNDFRRGKGSFVEVSHAMDLLKSYGIPYGSSLVYTSKNYRTITSDEFLDFLVSKGSVFAWYFHYMPVGKGANTELLLTPEQREYVFWRIKEIRAFNSGKPIFTMDFQNDGPTMDGCIAGGRNYFHINSNGDAEPCVFIHYSDSNIKNMDLIDILKAPLFSTYREGQPFNKNHLMPCPMLENPYELKKILSKTSANSTDFESKETPEELQAKTIPYAKNWKETANNLWNKYYINKVHSPQYKSDK</sequence>
<dbReference type="Proteomes" id="UP000254777">
    <property type="component" value="Unassembled WGS sequence"/>
</dbReference>
<evidence type="ECO:0000313" key="7">
    <source>
        <dbReference type="Proteomes" id="UP000254777"/>
    </source>
</evidence>
<dbReference type="PROSITE" id="PS51918">
    <property type="entry name" value="RADICAL_SAM"/>
    <property type="match status" value="1"/>
</dbReference>
<evidence type="ECO:0000256" key="1">
    <source>
        <dbReference type="ARBA" id="ARBA00022691"/>
    </source>
</evidence>
<dbReference type="SFLD" id="SFLDS00029">
    <property type="entry name" value="Radical_SAM"/>
    <property type="match status" value="1"/>
</dbReference>
<dbReference type="SUPFAM" id="SSF102114">
    <property type="entry name" value="Radical SAM enzymes"/>
    <property type="match status" value="1"/>
</dbReference>
<dbReference type="Gene3D" id="3.20.20.70">
    <property type="entry name" value="Aldolase class I"/>
    <property type="match status" value="1"/>
</dbReference>
<organism evidence="6 7">
    <name type="scientific">Peptoniphilus indolicus</name>
    <dbReference type="NCBI Taxonomy" id="33030"/>
    <lineage>
        <taxon>Bacteria</taxon>
        <taxon>Bacillati</taxon>
        <taxon>Bacillota</taxon>
        <taxon>Tissierellia</taxon>
        <taxon>Tissierellales</taxon>
        <taxon>Peptoniphilaceae</taxon>
        <taxon>Peptoniphilus</taxon>
    </lineage>
</organism>
<dbReference type="GO" id="GO:0046872">
    <property type="term" value="F:metal ion binding"/>
    <property type="evidence" value="ECO:0007669"/>
    <property type="project" value="UniProtKB-KW"/>
</dbReference>
<keyword evidence="3" id="KW-0408">Iron</keyword>
<dbReference type="PANTHER" id="PTHR43524">
    <property type="entry name" value="RADICAL SAM SUPERFAMILY PROTEIN"/>
    <property type="match status" value="1"/>
</dbReference>
<dbReference type="Pfam" id="PF04055">
    <property type="entry name" value="Radical_SAM"/>
    <property type="match status" value="1"/>
</dbReference>
<dbReference type="CDD" id="cd01335">
    <property type="entry name" value="Radical_SAM"/>
    <property type="match status" value="1"/>
</dbReference>
<reference evidence="6 7" key="1">
    <citation type="submission" date="2018-06" db="EMBL/GenBank/DDBJ databases">
        <authorList>
            <consortium name="Pathogen Informatics"/>
            <person name="Doyle S."/>
        </authorList>
    </citation>
    <scope>NUCLEOTIDE SEQUENCE [LARGE SCALE GENOMIC DNA]</scope>
    <source>
        <strain evidence="6 7">NCTC11088</strain>
    </source>
</reference>
<dbReference type="GO" id="GO:0051536">
    <property type="term" value="F:iron-sulfur cluster binding"/>
    <property type="evidence" value="ECO:0007669"/>
    <property type="project" value="UniProtKB-KW"/>
</dbReference>
<dbReference type="CDD" id="cd21128">
    <property type="entry name" value="SPASM_rSAM"/>
    <property type="match status" value="1"/>
</dbReference>
<feature type="domain" description="Radical SAM core" evidence="5">
    <location>
        <begin position="111"/>
        <end position="324"/>
    </location>
</feature>
<evidence type="ECO:0000259" key="5">
    <source>
        <dbReference type="PROSITE" id="PS51918"/>
    </source>
</evidence>
<keyword evidence="4" id="KW-0411">Iron-sulfur</keyword>
<dbReference type="GO" id="GO:0003824">
    <property type="term" value="F:catalytic activity"/>
    <property type="evidence" value="ECO:0007669"/>
    <property type="project" value="InterPro"/>
</dbReference>
<dbReference type="RefSeq" id="WP_004822290.1">
    <property type="nucleotide sequence ID" value="NZ_UGTH01000001.1"/>
</dbReference>